<sequence length="270" mass="28241">MAAPKSLSSVAGLTDVTVRTGSGEFGRALLDPEAAPPAGLVGPDGKAAPKRFNVYRNNVIVSLSEALGQTFPAIVSLVGDDYFNALARAFVTRHPPQSPVLMWYGGAFAGFLESFPPLAAYPYLADVARVEWAWLQAYHAADAAPLDPAALSAVAPEDVPAVRFTRHPAAAVVASKWPVLDLVRANRFATDAAAGIDLDEPQAVLVTRPDLEVGVFLLRPGGEVFLSALLEGSTLEGAAASALEKTSEFSLPDCLSDCLSSGAFTAIEGY</sequence>
<dbReference type="Proteomes" id="UP000236959">
    <property type="component" value="Unassembled WGS sequence"/>
</dbReference>
<proteinExistence type="predicted"/>
<keyword evidence="2" id="KW-0238">DNA-binding</keyword>
<organism evidence="2 3">
    <name type="scientific">Roseibium marinum</name>
    <dbReference type="NCBI Taxonomy" id="281252"/>
    <lineage>
        <taxon>Bacteria</taxon>
        <taxon>Pseudomonadati</taxon>
        <taxon>Pseudomonadota</taxon>
        <taxon>Alphaproteobacteria</taxon>
        <taxon>Hyphomicrobiales</taxon>
        <taxon>Stappiaceae</taxon>
        <taxon>Roseibium</taxon>
    </lineage>
</organism>
<dbReference type="AlphaFoldDB" id="A0A2S3UTI4"/>
<dbReference type="OrthoDB" id="4146344at2"/>
<evidence type="ECO:0000259" key="1">
    <source>
        <dbReference type="Pfam" id="PF09836"/>
    </source>
</evidence>
<gene>
    <name evidence="2" type="ORF">CLV41_105216</name>
</gene>
<dbReference type="InterPro" id="IPR018640">
    <property type="entry name" value="DUF2063"/>
</dbReference>
<dbReference type="RefSeq" id="WP_103222988.1">
    <property type="nucleotide sequence ID" value="NZ_PPCN01000005.1"/>
</dbReference>
<dbReference type="Pfam" id="PF09836">
    <property type="entry name" value="DUF2063"/>
    <property type="match status" value="1"/>
</dbReference>
<protein>
    <submittedName>
        <fullName evidence="2">Putative DNA-binding protein</fullName>
    </submittedName>
</protein>
<dbReference type="EMBL" id="PPCN01000005">
    <property type="protein sequence ID" value="POF31038.1"/>
    <property type="molecule type" value="Genomic_DNA"/>
</dbReference>
<dbReference type="InterPro" id="IPR044922">
    <property type="entry name" value="DUF2063_N_sf"/>
</dbReference>
<evidence type="ECO:0000313" key="2">
    <source>
        <dbReference type="EMBL" id="POF31038.1"/>
    </source>
</evidence>
<feature type="domain" description="Putative DNA-binding" evidence="1">
    <location>
        <begin position="24"/>
        <end position="112"/>
    </location>
</feature>
<accession>A0A2S3UTI4</accession>
<comment type="caution">
    <text evidence="2">The sequence shown here is derived from an EMBL/GenBank/DDBJ whole genome shotgun (WGS) entry which is preliminary data.</text>
</comment>
<keyword evidence="3" id="KW-1185">Reference proteome</keyword>
<evidence type="ECO:0000313" key="3">
    <source>
        <dbReference type="Proteomes" id="UP000236959"/>
    </source>
</evidence>
<dbReference type="Gene3D" id="1.10.150.690">
    <property type="entry name" value="DUF2063"/>
    <property type="match status" value="1"/>
</dbReference>
<name>A0A2S3UTI4_9HYPH</name>
<reference evidence="2 3" key="1">
    <citation type="submission" date="2018-01" db="EMBL/GenBank/DDBJ databases">
        <title>Genomic Encyclopedia of Archaeal and Bacterial Type Strains, Phase II (KMG-II): from individual species to whole genera.</title>
        <authorList>
            <person name="Goeker M."/>
        </authorList>
    </citation>
    <scope>NUCLEOTIDE SEQUENCE [LARGE SCALE GENOMIC DNA]</scope>
    <source>
        <strain evidence="2 3">DSM 17023</strain>
    </source>
</reference>
<dbReference type="GO" id="GO:0003677">
    <property type="term" value="F:DNA binding"/>
    <property type="evidence" value="ECO:0007669"/>
    <property type="project" value="UniProtKB-KW"/>
</dbReference>